<sequence length="303" mass="33054">MAQDVINTPSGTYKKVATKQSTPTADRAPKAVVLDQGLTVFLGGAGMVGSYNGDMVAALKEAGIANPVFANYSALIAGLDKYVPSFIDMLGDASAVVLYNQDENDPVVFEYGELQKCTYGNEYIEKKYLFGLVTIREHEQIECTPTSDLFAIKLSRDIKEIKASDFSLTTIGISHPIPTAGQFNIIGYSWGAVIAARTAIFHARKGIIVDHLILIGAPINVSLKNAVINHPNILNTHIVDLVSHGDPIYAGMTDKKIVDCIPILRKQMFDGGKDGHFYYSADNAEARNRRRQLAKSLYTLGLR</sequence>
<keyword evidence="3" id="KW-1185">Reference proteome</keyword>
<dbReference type="RefSeq" id="WP_090347652.1">
    <property type="nucleotide sequence ID" value="NZ_LT629751.1"/>
</dbReference>
<dbReference type="SUPFAM" id="SSF53474">
    <property type="entry name" value="alpha/beta-Hydrolases"/>
    <property type="match status" value="1"/>
</dbReference>
<proteinExistence type="predicted"/>
<protein>
    <recommendedName>
        <fullName evidence="4">Alpha/beta hydrolase family protein</fullName>
    </recommendedName>
</protein>
<accession>A0A1H1N7U8</accession>
<gene>
    <name evidence="2" type="ORF">SAMN05216221_0722</name>
</gene>
<dbReference type="Proteomes" id="UP000243359">
    <property type="component" value="Chromosome I"/>
</dbReference>
<dbReference type="InterPro" id="IPR029058">
    <property type="entry name" value="AB_hydrolase_fold"/>
</dbReference>
<evidence type="ECO:0000313" key="3">
    <source>
        <dbReference type="Proteomes" id="UP000243359"/>
    </source>
</evidence>
<organism evidence="2 3">
    <name type="scientific">Pseudomonas oryzae</name>
    <dbReference type="NCBI Taxonomy" id="1392877"/>
    <lineage>
        <taxon>Bacteria</taxon>
        <taxon>Pseudomonadati</taxon>
        <taxon>Pseudomonadota</taxon>
        <taxon>Gammaproteobacteria</taxon>
        <taxon>Pseudomonadales</taxon>
        <taxon>Pseudomonadaceae</taxon>
        <taxon>Pseudomonas</taxon>
    </lineage>
</organism>
<dbReference type="OrthoDB" id="7365670at2"/>
<feature type="compositionally biased region" description="Polar residues" evidence="1">
    <location>
        <begin position="1"/>
        <end position="11"/>
    </location>
</feature>
<dbReference type="STRING" id="1392877.SAMN05216221_0722"/>
<dbReference type="EMBL" id="LT629751">
    <property type="protein sequence ID" value="SDR94785.1"/>
    <property type="molecule type" value="Genomic_DNA"/>
</dbReference>
<evidence type="ECO:0008006" key="4">
    <source>
        <dbReference type="Google" id="ProtNLM"/>
    </source>
</evidence>
<feature type="region of interest" description="Disordered" evidence="1">
    <location>
        <begin position="1"/>
        <end position="21"/>
    </location>
</feature>
<evidence type="ECO:0000313" key="2">
    <source>
        <dbReference type="EMBL" id="SDR94785.1"/>
    </source>
</evidence>
<dbReference type="AlphaFoldDB" id="A0A1H1N7U8"/>
<evidence type="ECO:0000256" key="1">
    <source>
        <dbReference type="SAM" id="MobiDB-lite"/>
    </source>
</evidence>
<reference evidence="3" key="1">
    <citation type="submission" date="2016-10" db="EMBL/GenBank/DDBJ databases">
        <authorList>
            <person name="Varghese N."/>
            <person name="Submissions S."/>
        </authorList>
    </citation>
    <scope>NUCLEOTIDE SEQUENCE [LARGE SCALE GENOMIC DNA]</scope>
    <source>
        <strain evidence="3">KCTC 32247</strain>
    </source>
</reference>
<name>A0A1H1N7U8_9PSED</name>